<name>A0A266N4A1_9PSED</name>
<dbReference type="RefSeq" id="WP_094995317.1">
    <property type="nucleotide sequence ID" value="NZ_NQKI01000064.1"/>
</dbReference>
<reference evidence="2 3" key="1">
    <citation type="submission" date="2017-08" db="EMBL/GenBank/DDBJ databases">
        <title>Genomic and metabolic characterisation of spoilage-associated Pseudomonas species.</title>
        <authorList>
            <person name="Stanborough T."/>
            <person name="Fegan N."/>
            <person name="Powell S.M."/>
            <person name="Singh T."/>
            <person name="Tamplin M.L."/>
            <person name="Chandry P.S."/>
        </authorList>
    </citation>
    <scope>NUCLEOTIDE SEQUENCE [LARGE SCALE GENOMIC DNA]</scope>
    <source>
        <strain evidence="2 3">L1802</strain>
    </source>
</reference>
<evidence type="ECO:0000313" key="3">
    <source>
        <dbReference type="Proteomes" id="UP000215788"/>
    </source>
</evidence>
<accession>A0A266N4A1</accession>
<dbReference type="AlphaFoldDB" id="A0A266N4A1"/>
<organism evidence="2 3">
    <name type="scientific">Pseudomonas lundensis</name>
    <dbReference type="NCBI Taxonomy" id="86185"/>
    <lineage>
        <taxon>Bacteria</taxon>
        <taxon>Pseudomonadati</taxon>
        <taxon>Pseudomonadota</taxon>
        <taxon>Gammaproteobacteria</taxon>
        <taxon>Pseudomonadales</taxon>
        <taxon>Pseudomonadaceae</taxon>
        <taxon>Pseudomonas</taxon>
    </lineage>
</organism>
<dbReference type="Proteomes" id="UP000215788">
    <property type="component" value="Unassembled WGS sequence"/>
</dbReference>
<gene>
    <name evidence="2" type="ORF">CJF39_22085</name>
</gene>
<proteinExistence type="predicted"/>
<protein>
    <submittedName>
        <fullName evidence="2">Uncharacterized protein</fullName>
    </submittedName>
</protein>
<evidence type="ECO:0000256" key="1">
    <source>
        <dbReference type="SAM" id="MobiDB-lite"/>
    </source>
</evidence>
<dbReference type="OrthoDB" id="9133824at2"/>
<comment type="caution">
    <text evidence="2">The sequence shown here is derived from an EMBL/GenBank/DDBJ whole genome shotgun (WGS) entry which is preliminary data.</text>
</comment>
<evidence type="ECO:0000313" key="2">
    <source>
        <dbReference type="EMBL" id="OZY57321.1"/>
    </source>
</evidence>
<feature type="region of interest" description="Disordered" evidence="1">
    <location>
        <begin position="187"/>
        <end position="206"/>
    </location>
</feature>
<sequence>MHEIQHPSHFASELLPEYLDLVCQEVISVAYQALADASTPNDTAYTRATLLYGRLQGLCKALGADVTLPWLELRNGTMDFTISINGVLLQIVTDDPDAPKKLHRLKANLVELHQLSLFEASPEVSTWRLFVDGNNDLEFPEFKATIVGFDINQNILCHWAHEYKASVPVRTSDLPAQVEIEEPLVVRRNKDADTKKTDEPGSVDGR</sequence>
<dbReference type="EMBL" id="NQKI01000064">
    <property type="protein sequence ID" value="OZY57321.1"/>
    <property type="molecule type" value="Genomic_DNA"/>
</dbReference>